<dbReference type="AlphaFoldDB" id="A0A9N9R0C1"/>
<accession>A0A9N9R0C1</accession>
<protein>
    <submittedName>
        <fullName evidence="1">Uncharacterized protein</fullName>
    </submittedName>
</protein>
<dbReference type="Pfam" id="PF21720">
    <property type="entry name" value="MIOS_WD40"/>
    <property type="match status" value="1"/>
</dbReference>
<organism evidence="1 2">
    <name type="scientific">Diatraea saccharalis</name>
    <name type="common">sugarcane borer</name>
    <dbReference type="NCBI Taxonomy" id="40085"/>
    <lineage>
        <taxon>Eukaryota</taxon>
        <taxon>Metazoa</taxon>
        <taxon>Ecdysozoa</taxon>
        <taxon>Arthropoda</taxon>
        <taxon>Hexapoda</taxon>
        <taxon>Insecta</taxon>
        <taxon>Pterygota</taxon>
        <taxon>Neoptera</taxon>
        <taxon>Endopterygota</taxon>
        <taxon>Lepidoptera</taxon>
        <taxon>Glossata</taxon>
        <taxon>Ditrysia</taxon>
        <taxon>Pyraloidea</taxon>
        <taxon>Crambidae</taxon>
        <taxon>Crambinae</taxon>
        <taxon>Diatraea</taxon>
    </lineage>
</organism>
<reference evidence="1" key="2">
    <citation type="submission" date="2022-10" db="EMBL/GenBank/DDBJ databases">
        <authorList>
            <consortium name="ENA_rothamsted_submissions"/>
            <consortium name="culmorum"/>
            <person name="King R."/>
        </authorList>
    </citation>
    <scope>NUCLEOTIDE SEQUENCE</scope>
</reference>
<dbReference type="InterPro" id="IPR037593">
    <property type="entry name" value="MIOS/Sea4"/>
</dbReference>
<dbReference type="GO" id="GO:0005737">
    <property type="term" value="C:cytoplasm"/>
    <property type="evidence" value="ECO:0007669"/>
    <property type="project" value="TreeGrafter"/>
</dbReference>
<dbReference type="OrthoDB" id="341486at2759"/>
<dbReference type="Gene3D" id="2.130.10.10">
    <property type="entry name" value="YVTN repeat-like/Quinoprotein amine dehydrogenase"/>
    <property type="match status" value="1"/>
</dbReference>
<gene>
    <name evidence="1" type="ORF">DIATSA_LOCUS4909</name>
</gene>
<dbReference type="EMBL" id="OU893347">
    <property type="protein sequence ID" value="CAG9786998.1"/>
    <property type="molecule type" value="Genomic_DNA"/>
</dbReference>
<keyword evidence="2" id="KW-1185">Reference proteome</keyword>
<name>A0A9N9R0C1_9NEOP</name>
<proteinExistence type="predicted"/>
<dbReference type="SUPFAM" id="SSF50978">
    <property type="entry name" value="WD40 repeat-like"/>
    <property type="match status" value="1"/>
</dbReference>
<dbReference type="GO" id="GO:1904263">
    <property type="term" value="P:positive regulation of TORC1 signaling"/>
    <property type="evidence" value="ECO:0007669"/>
    <property type="project" value="TreeGrafter"/>
</dbReference>
<reference evidence="1" key="1">
    <citation type="submission" date="2021-12" db="EMBL/GenBank/DDBJ databases">
        <authorList>
            <person name="King R."/>
        </authorList>
    </citation>
    <scope>NUCLEOTIDE SEQUENCE</scope>
</reference>
<sequence length="318" mass="35500">MDMMSGTKLDVIWSPIHHDKFILWGSDITLYQVSRLKDIEKKTTYTQISSIRGATVIASQSANGVRSVDISAIPEQPEPLLALGHANGRVSLASLKQAYDPLGIVGREFNPRYPRLCNSVSWSREESNLLAVAMEKHRSDHCILIWDVNKGSSPPDETQNSVMAQSDNAKPVAEMGLSETAHSVSWSNRSNRTLLASMNLKFIKIFDLRDWSNKGVAVATSRYCHGAVAEPLSGWQVASRGDHVVCVWDARAFSRPLLTLPQQRPVTKIQWCPTRRNLLLSLHRDSNTLRLHDIQQAHNDPNRAVNITDATVNISNVY</sequence>
<dbReference type="InterPro" id="IPR036322">
    <property type="entry name" value="WD40_repeat_dom_sf"/>
</dbReference>
<dbReference type="InterPro" id="IPR015943">
    <property type="entry name" value="WD40/YVTN_repeat-like_dom_sf"/>
</dbReference>
<dbReference type="PANTHER" id="PTHR16453:SF9">
    <property type="entry name" value="GATOR COMPLEX PROTEIN MIOS"/>
    <property type="match status" value="1"/>
</dbReference>
<evidence type="ECO:0000313" key="1">
    <source>
        <dbReference type="EMBL" id="CAG9786998.1"/>
    </source>
</evidence>
<dbReference type="Proteomes" id="UP001153714">
    <property type="component" value="Chromosome 16"/>
</dbReference>
<dbReference type="PANTHER" id="PTHR16453">
    <property type="entry name" value="WD40 DOMAIN-CONTAINING PROTEIN MIO FAMILY MEMBER"/>
    <property type="match status" value="1"/>
</dbReference>
<evidence type="ECO:0000313" key="2">
    <source>
        <dbReference type="Proteomes" id="UP001153714"/>
    </source>
</evidence>
<dbReference type="GO" id="GO:0034198">
    <property type="term" value="P:cellular response to amino acid starvation"/>
    <property type="evidence" value="ECO:0007669"/>
    <property type="project" value="TreeGrafter"/>
</dbReference>